<keyword evidence="9" id="KW-1185">Reference proteome</keyword>
<organism evidence="8 9">
    <name type="scientific">Anaeromyxobacter oryzae</name>
    <dbReference type="NCBI Taxonomy" id="2918170"/>
    <lineage>
        <taxon>Bacteria</taxon>
        <taxon>Pseudomonadati</taxon>
        <taxon>Myxococcota</taxon>
        <taxon>Myxococcia</taxon>
        <taxon>Myxococcales</taxon>
        <taxon>Cystobacterineae</taxon>
        <taxon>Anaeromyxobacteraceae</taxon>
        <taxon>Anaeromyxobacter</taxon>
    </lineage>
</organism>
<proteinExistence type="predicted"/>
<feature type="region of interest" description="Disordered" evidence="5">
    <location>
        <begin position="377"/>
        <end position="397"/>
    </location>
</feature>
<evidence type="ECO:0000256" key="3">
    <source>
        <dbReference type="ARBA" id="ARBA00022723"/>
    </source>
</evidence>
<evidence type="ECO:0000313" key="9">
    <source>
        <dbReference type="Proteomes" id="UP001162891"/>
    </source>
</evidence>
<dbReference type="PANTHER" id="PTHR43622">
    <property type="entry name" value="3-DEHYDROQUINATE SYNTHASE"/>
    <property type="match status" value="1"/>
</dbReference>
<dbReference type="SUPFAM" id="SSF56796">
    <property type="entry name" value="Dehydroquinate synthase-like"/>
    <property type="match status" value="1"/>
</dbReference>
<dbReference type="InterPro" id="IPR030960">
    <property type="entry name" value="DHQS/DOIS_N"/>
</dbReference>
<dbReference type="InterPro" id="IPR050071">
    <property type="entry name" value="Dehydroquinate_synthase"/>
</dbReference>
<dbReference type="Gene3D" id="1.20.1090.10">
    <property type="entry name" value="Dehydroquinate synthase-like - alpha domain"/>
    <property type="match status" value="1"/>
</dbReference>
<feature type="compositionally biased region" description="Basic residues" evidence="5">
    <location>
        <begin position="385"/>
        <end position="397"/>
    </location>
</feature>
<sequence>MTRSNPPLPEETGAGPEVVELIPARQGGHEYPVRVGGGVAELLAGFAEEHDRLALVSSAPVLRTRHGKAVRERLAATGRLGLVHVLPDGERGKTLGELERAATALLRAGLTRRSLVVALGGGAVTDAAGFLAATYMRGLPWVAVPTTLLAMVDAAIGGKTAVNLPLAKNAVGAFHPPEAVLADPATLATLPARELASGKGEVMKYGALQPALLASFAERSGGAIPDPAVIAACARMKVDVVEADPREKGPRKLLNLGHTFGHGVEAAGKLSRYTHGEAVSIGLAFAFRLARQLGRVGDDAVAAVEAALSGVGLPTRVPAAIARAGTKLMAFDKKRGEDGLLWVLPRADAGSWVVEWDVRVEPGAVEATVAEIVAAPGRSAARPGSRSRAKARRKAAR</sequence>
<reference evidence="9" key="1">
    <citation type="journal article" date="2022" name="Int. J. Syst. Evol. Microbiol.">
        <title>Anaeromyxobacter oryzae sp. nov., Anaeromyxobacter diazotrophicus sp. nov. and Anaeromyxobacter paludicola sp. nov., isolated from paddy soils.</title>
        <authorList>
            <person name="Itoh H."/>
            <person name="Xu Z."/>
            <person name="Mise K."/>
            <person name="Masuda Y."/>
            <person name="Ushijima N."/>
            <person name="Hayakawa C."/>
            <person name="Shiratori Y."/>
            <person name="Senoo K."/>
        </authorList>
    </citation>
    <scope>NUCLEOTIDE SEQUENCE [LARGE SCALE GENOMIC DNA]</scope>
    <source>
        <strain evidence="9">Red232</strain>
    </source>
</reference>
<dbReference type="InterPro" id="IPR056179">
    <property type="entry name" value="DHQS_C"/>
</dbReference>
<evidence type="ECO:0000256" key="2">
    <source>
        <dbReference type="ARBA" id="ARBA00001941"/>
    </source>
</evidence>
<dbReference type="CDD" id="cd08195">
    <property type="entry name" value="DHQS"/>
    <property type="match status" value="1"/>
</dbReference>
<comment type="cofactor">
    <cofactor evidence="1">
        <name>NAD(+)</name>
        <dbReference type="ChEBI" id="CHEBI:57540"/>
    </cofactor>
</comment>
<evidence type="ECO:0000313" key="8">
    <source>
        <dbReference type="EMBL" id="BDG03738.1"/>
    </source>
</evidence>
<evidence type="ECO:0000259" key="7">
    <source>
        <dbReference type="Pfam" id="PF24621"/>
    </source>
</evidence>
<name>A0ABN6MVH2_9BACT</name>
<comment type="cofactor">
    <cofactor evidence="2">
        <name>Co(2+)</name>
        <dbReference type="ChEBI" id="CHEBI:48828"/>
    </cofactor>
</comment>
<dbReference type="PANTHER" id="PTHR43622:SF1">
    <property type="entry name" value="3-DEHYDROQUINATE SYNTHASE"/>
    <property type="match status" value="1"/>
</dbReference>
<feature type="domain" description="3-dehydroquinate synthase C-terminal" evidence="7">
    <location>
        <begin position="198"/>
        <end position="334"/>
    </location>
</feature>
<dbReference type="Pfam" id="PF01761">
    <property type="entry name" value="DHQ_synthase"/>
    <property type="match status" value="1"/>
</dbReference>
<evidence type="ECO:0000256" key="1">
    <source>
        <dbReference type="ARBA" id="ARBA00001911"/>
    </source>
</evidence>
<feature type="domain" description="3-dehydroquinate synthase N-terminal" evidence="6">
    <location>
        <begin position="85"/>
        <end position="196"/>
    </location>
</feature>
<protein>
    <submittedName>
        <fullName evidence="8">3-dehydroquinate synthase</fullName>
    </submittedName>
</protein>
<accession>A0ABN6MVH2</accession>
<dbReference type="RefSeq" id="WP_248362024.1">
    <property type="nucleotide sequence ID" value="NZ_AP025591.1"/>
</dbReference>
<dbReference type="Pfam" id="PF24621">
    <property type="entry name" value="DHQS_C"/>
    <property type="match status" value="1"/>
</dbReference>
<dbReference type="Gene3D" id="3.40.50.1970">
    <property type="match status" value="1"/>
</dbReference>
<keyword evidence="4" id="KW-0520">NAD</keyword>
<gene>
    <name evidence="8" type="primary">aroB</name>
    <name evidence="8" type="ORF">AMOR_27340</name>
</gene>
<dbReference type="EMBL" id="AP025591">
    <property type="protein sequence ID" value="BDG03738.1"/>
    <property type="molecule type" value="Genomic_DNA"/>
</dbReference>
<evidence type="ECO:0000256" key="5">
    <source>
        <dbReference type="SAM" id="MobiDB-lite"/>
    </source>
</evidence>
<keyword evidence="3" id="KW-0479">Metal-binding</keyword>
<evidence type="ECO:0000256" key="4">
    <source>
        <dbReference type="ARBA" id="ARBA00023027"/>
    </source>
</evidence>
<evidence type="ECO:0000259" key="6">
    <source>
        <dbReference type="Pfam" id="PF01761"/>
    </source>
</evidence>
<dbReference type="Proteomes" id="UP001162891">
    <property type="component" value="Chromosome"/>
</dbReference>